<keyword evidence="4" id="KW-1185">Reference proteome</keyword>
<dbReference type="InterPro" id="IPR001810">
    <property type="entry name" value="F-box_dom"/>
</dbReference>
<accession>A0A7N0VC38</accession>
<proteinExistence type="predicted"/>
<dbReference type="AlphaFoldDB" id="A0A7N0VC38"/>
<dbReference type="Gene3D" id="1.20.1280.50">
    <property type="match status" value="1"/>
</dbReference>
<name>A0A7N0VC38_KALFE</name>
<dbReference type="SUPFAM" id="SSF81383">
    <property type="entry name" value="F-box domain"/>
    <property type="match status" value="1"/>
</dbReference>
<dbReference type="SMART" id="SM00256">
    <property type="entry name" value="FBOX"/>
    <property type="match status" value="1"/>
</dbReference>
<dbReference type="Gramene" id="Kaladp0515s0062.1.v1.1">
    <property type="protein sequence ID" value="Kaladp0515s0062.1.v1.1.CDS.1"/>
    <property type="gene ID" value="Kaladp0515s0062.v1.1"/>
</dbReference>
<evidence type="ECO:0000256" key="1">
    <source>
        <dbReference type="SAM" id="MobiDB-lite"/>
    </source>
</evidence>
<reference evidence="3" key="1">
    <citation type="submission" date="2021-01" db="UniProtKB">
        <authorList>
            <consortium name="EnsemblPlants"/>
        </authorList>
    </citation>
    <scope>IDENTIFICATION</scope>
</reference>
<feature type="region of interest" description="Disordered" evidence="1">
    <location>
        <begin position="74"/>
        <end position="101"/>
    </location>
</feature>
<dbReference type="CDD" id="cd22157">
    <property type="entry name" value="F-box_AtFBW1-like"/>
    <property type="match status" value="1"/>
</dbReference>
<dbReference type="Proteomes" id="UP000594263">
    <property type="component" value="Unplaced"/>
</dbReference>
<evidence type="ECO:0000313" key="3">
    <source>
        <dbReference type="EnsemblPlants" id="Kaladp0515s0062.1.v1.1.CDS.1"/>
    </source>
</evidence>
<dbReference type="PROSITE" id="PS50181">
    <property type="entry name" value="FBOX"/>
    <property type="match status" value="1"/>
</dbReference>
<dbReference type="EnsemblPlants" id="Kaladp0515s0062.1.v1.1">
    <property type="protein sequence ID" value="Kaladp0515s0062.1.v1.1.CDS.1"/>
    <property type="gene ID" value="Kaladp0515s0062.v1.1"/>
</dbReference>
<feature type="domain" description="F-box" evidence="2">
    <location>
        <begin position="3"/>
        <end position="50"/>
    </location>
</feature>
<organism evidence="3 4">
    <name type="scientific">Kalanchoe fedtschenkoi</name>
    <name type="common">Lavender scallops</name>
    <name type="synonym">South American air plant</name>
    <dbReference type="NCBI Taxonomy" id="63787"/>
    <lineage>
        <taxon>Eukaryota</taxon>
        <taxon>Viridiplantae</taxon>
        <taxon>Streptophyta</taxon>
        <taxon>Embryophyta</taxon>
        <taxon>Tracheophyta</taxon>
        <taxon>Spermatophyta</taxon>
        <taxon>Magnoliopsida</taxon>
        <taxon>eudicotyledons</taxon>
        <taxon>Gunneridae</taxon>
        <taxon>Pentapetalae</taxon>
        <taxon>Saxifragales</taxon>
        <taxon>Crassulaceae</taxon>
        <taxon>Kalanchoe</taxon>
    </lineage>
</organism>
<dbReference type="InterPro" id="IPR050796">
    <property type="entry name" value="SCF_F-box_component"/>
</dbReference>
<dbReference type="PANTHER" id="PTHR31672">
    <property type="entry name" value="BNACNNG10540D PROTEIN"/>
    <property type="match status" value="1"/>
</dbReference>
<feature type="compositionally biased region" description="Polar residues" evidence="1">
    <location>
        <begin position="75"/>
        <end position="92"/>
    </location>
</feature>
<dbReference type="InterPro" id="IPR036047">
    <property type="entry name" value="F-box-like_dom_sf"/>
</dbReference>
<protein>
    <recommendedName>
        <fullName evidence="2">F-box domain-containing protein</fullName>
    </recommendedName>
</protein>
<evidence type="ECO:0000259" key="2">
    <source>
        <dbReference type="PROSITE" id="PS50181"/>
    </source>
</evidence>
<sequence>MTTGDGEILPEDLIFEILLLLPVTSLIRFKCVSKRWKEIISNPEFSYLQYSKISRNRYLVDIMATVWQEPLQTHPGYQNNMQSDGTTTSVSATPHPPPQLL</sequence>
<dbReference type="Pfam" id="PF00646">
    <property type="entry name" value="F-box"/>
    <property type="match status" value="1"/>
</dbReference>
<evidence type="ECO:0000313" key="4">
    <source>
        <dbReference type="Proteomes" id="UP000594263"/>
    </source>
</evidence>